<feature type="transmembrane region" description="Helical" evidence="1">
    <location>
        <begin position="72"/>
        <end position="93"/>
    </location>
</feature>
<accession>A0A8J7DA36</accession>
<sequence>MNNTRPLRTALLANAVFSVTCGLLLLAWPSLIEGLLGIQAPLILPLVGLGLLLFAIDLLHQATRPRLATWRALYACAGDFLWVLGSVLGLLLFHRLLSATGTATLLTVALIVLTFGIWQLWGIDRTHRAEDSALYRHCLVVRTKAPATDMWDVIGRMGDIQNYTSSLVRSEMLDGKSPGVGAVRRCTDRAGRRWAEECIDFEVGHSFTVRFVSEAPNFPFPVSTMVGGWEVISAGTGSDVMVWWELAPKPRFLSPILLPILAFSADRDLVQIIQRMAEDALGQNDIPKNSQQAKRYSF</sequence>
<dbReference type="InterPro" id="IPR023393">
    <property type="entry name" value="START-like_dom_sf"/>
</dbReference>
<keyword evidence="1" id="KW-1133">Transmembrane helix</keyword>
<comment type="caution">
    <text evidence="2">The sequence shown here is derived from an EMBL/GenBank/DDBJ whole genome shotgun (WGS) entry which is preliminary data.</text>
</comment>
<dbReference type="AlphaFoldDB" id="A0A8J7DA36"/>
<evidence type="ECO:0000313" key="2">
    <source>
        <dbReference type="EMBL" id="MBE9075997.1"/>
    </source>
</evidence>
<dbReference type="Pfam" id="PF10604">
    <property type="entry name" value="Polyketide_cyc2"/>
    <property type="match status" value="1"/>
</dbReference>
<evidence type="ECO:0000256" key="1">
    <source>
        <dbReference type="SAM" id="Phobius"/>
    </source>
</evidence>
<organism evidence="2 3">
    <name type="scientific">Vasconcelosia minhoensis LEGE 07310</name>
    <dbReference type="NCBI Taxonomy" id="915328"/>
    <lineage>
        <taxon>Bacteria</taxon>
        <taxon>Bacillati</taxon>
        <taxon>Cyanobacteriota</taxon>
        <taxon>Cyanophyceae</taxon>
        <taxon>Nodosilineales</taxon>
        <taxon>Cymatolegaceae</taxon>
        <taxon>Vasconcelosia</taxon>
        <taxon>Vasconcelosia minhoensis</taxon>
    </lineage>
</organism>
<dbReference type="Gene3D" id="3.30.530.20">
    <property type="match status" value="1"/>
</dbReference>
<dbReference type="RefSeq" id="WP_193904659.1">
    <property type="nucleotide sequence ID" value="NZ_JADEXG010000002.1"/>
</dbReference>
<dbReference type="Proteomes" id="UP000636505">
    <property type="component" value="Unassembled WGS sequence"/>
</dbReference>
<dbReference type="EMBL" id="JADEXG010000002">
    <property type="protein sequence ID" value="MBE9075997.1"/>
    <property type="molecule type" value="Genomic_DNA"/>
</dbReference>
<keyword evidence="1" id="KW-0812">Transmembrane</keyword>
<feature type="transmembrane region" description="Helical" evidence="1">
    <location>
        <begin position="38"/>
        <end position="60"/>
    </location>
</feature>
<keyword evidence="3" id="KW-1185">Reference proteome</keyword>
<protein>
    <submittedName>
        <fullName evidence="2">SRPBCC family protein</fullName>
    </submittedName>
</protein>
<gene>
    <name evidence="2" type="ORF">IQ241_01580</name>
</gene>
<dbReference type="InterPro" id="IPR019587">
    <property type="entry name" value="Polyketide_cyclase/dehydratase"/>
</dbReference>
<proteinExistence type="predicted"/>
<keyword evidence="1" id="KW-0472">Membrane</keyword>
<feature type="transmembrane region" description="Helical" evidence="1">
    <location>
        <begin position="12"/>
        <end position="32"/>
    </location>
</feature>
<name>A0A8J7DA36_9CYAN</name>
<evidence type="ECO:0000313" key="3">
    <source>
        <dbReference type="Proteomes" id="UP000636505"/>
    </source>
</evidence>
<reference evidence="2" key="1">
    <citation type="submission" date="2020-10" db="EMBL/GenBank/DDBJ databases">
        <authorList>
            <person name="Castelo-Branco R."/>
            <person name="Eusebio N."/>
            <person name="Adriana R."/>
            <person name="Vieira A."/>
            <person name="Brugerolle De Fraissinette N."/>
            <person name="Rezende De Castro R."/>
            <person name="Schneider M.P."/>
            <person name="Vasconcelos V."/>
            <person name="Leao P.N."/>
        </authorList>
    </citation>
    <scope>NUCLEOTIDE SEQUENCE</scope>
    <source>
        <strain evidence="2">LEGE 07310</strain>
    </source>
</reference>
<feature type="transmembrane region" description="Helical" evidence="1">
    <location>
        <begin position="99"/>
        <end position="118"/>
    </location>
</feature>
<dbReference type="SUPFAM" id="SSF55961">
    <property type="entry name" value="Bet v1-like"/>
    <property type="match status" value="1"/>
</dbReference>